<evidence type="ECO:0000256" key="6">
    <source>
        <dbReference type="PROSITE-ProRule" id="PRU01016"/>
    </source>
</evidence>
<dbReference type="InterPro" id="IPR050390">
    <property type="entry name" value="C5-Methyltransferase"/>
</dbReference>
<dbReference type="PROSITE" id="PS00094">
    <property type="entry name" value="C5_MTASE_1"/>
    <property type="match status" value="1"/>
</dbReference>
<dbReference type="InterPro" id="IPR001525">
    <property type="entry name" value="C5_MeTfrase"/>
</dbReference>
<dbReference type="Proteomes" id="UP000551563">
    <property type="component" value="Unassembled WGS sequence"/>
</dbReference>
<evidence type="ECO:0000313" key="10">
    <source>
        <dbReference type="Proteomes" id="UP000551563"/>
    </source>
</evidence>
<dbReference type="PANTHER" id="PTHR10629">
    <property type="entry name" value="CYTOSINE-SPECIFIC METHYLTRANSFERASE"/>
    <property type="match status" value="1"/>
</dbReference>
<dbReference type="NCBIfam" id="TIGR00675">
    <property type="entry name" value="dcm"/>
    <property type="match status" value="1"/>
</dbReference>
<comment type="catalytic activity">
    <reaction evidence="5 8">
        <text>a 2'-deoxycytidine in DNA + S-adenosyl-L-methionine = a 5-methyl-2'-deoxycytidine in DNA + S-adenosyl-L-homocysteine + H(+)</text>
        <dbReference type="Rhea" id="RHEA:13681"/>
        <dbReference type="Rhea" id="RHEA-COMP:11369"/>
        <dbReference type="Rhea" id="RHEA-COMP:11370"/>
        <dbReference type="ChEBI" id="CHEBI:15378"/>
        <dbReference type="ChEBI" id="CHEBI:57856"/>
        <dbReference type="ChEBI" id="CHEBI:59789"/>
        <dbReference type="ChEBI" id="CHEBI:85452"/>
        <dbReference type="ChEBI" id="CHEBI:85454"/>
        <dbReference type="EC" id="2.1.1.37"/>
    </reaction>
</comment>
<keyword evidence="4" id="KW-0680">Restriction system</keyword>
<evidence type="ECO:0000256" key="5">
    <source>
        <dbReference type="ARBA" id="ARBA00047422"/>
    </source>
</evidence>
<organism evidence="9 10">
    <name type="scientific">Brucella intermedia</name>
    <dbReference type="NCBI Taxonomy" id="94625"/>
    <lineage>
        <taxon>Bacteria</taxon>
        <taxon>Pseudomonadati</taxon>
        <taxon>Pseudomonadota</taxon>
        <taxon>Alphaproteobacteria</taxon>
        <taxon>Hyphomicrobiales</taxon>
        <taxon>Brucellaceae</taxon>
        <taxon>Brucella/Ochrobactrum group</taxon>
        <taxon>Brucella</taxon>
    </lineage>
</organism>
<feature type="active site" evidence="6">
    <location>
        <position position="82"/>
    </location>
</feature>
<dbReference type="PANTHER" id="PTHR10629:SF52">
    <property type="entry name" value="DNA (CYTOSINE-5)-METHYLTRANSFERASE 1"/>
    <property type="match status" value="1"/>
</dbReference>
<sequence>MIEIGGIVRVVDLFAGAAGMSLGLRNAGFDVIQAYDNWQPAVDTYRENIGHHIWKHDLNDILGVGSMIANLQPDMIAGGPPCQDYSVAGERQEGKNASMTKAFAMLVTISRPAWFLMENVDQAAKSQAWAEARTILQRAGYGLTEAKLDASYFGVAQARKRLFIIGRLGERDGFLTSALMATRSDKQMTLGDVFGDDCPPIFLYPRFRMNKAVWGAHEPAPTIIASSLRPIPENREVPEGTIVPTLAQMGQLQGFPADWKWHGNSKHENMKLIANAVPVGLAEAIGRVILARDAGESIPSLQGNFTRWLRNHGKSNAVARNAKAHVVKARKMLNGRTFRDVRLEILALEETPEFEALDRKVRSNVRAAVRLYAEFLEIGIKRVKAEKLDLAA</sequence>
<dbReference type="Pfam" id="PF00145">
    <property type="entry name" value="DNA_methylase"/>
    <property type="match status" value="2"/>
</dbReference>
<keyword evidence="3 6" id="KW-0949">S-adenosyl-L-methionine</keyword>
<comment type="similarity">
    <text evidence="6 7">Belongs to the class I-like SAM-binding methyltransferase superfamily. C5-methyltransferase family.</text>
</comment>
<dbReference type="GO" id="GO:0009307">
    <property type="term" value="P:DNA restriction-modification system"/>
    <property type="evidence" value="ECO:0007669"/>
    <property type="project" value="UniProtKB-KW"/>
</dbReference>
<dbReference type="AlphaFoldDB" id="A0A7V6U0Q0"/>
<accession>A0A7V6U0Q0</accession>
<evidence type="ECO:0000256" key="2">
    <source>
        <dbReference type="ARBA" id="ARBA00022679"/>
    </source>
</evidence>
<evidence type="ECO:0000256" key="7">
    <source>
        <dbReference type="RuleBase" id="RU000416"/>
    </source>
</evidence>
<evidence type="ECO:0000256" key="8">
    <source>
        <dbReference type="RuleBase" id="RU000417"/>
    </source>
</evidence>
<dbReference type="GO" id="GO:0003886">
    <property type="term" value="F:DNA (cytosine-5-)-methyltransferase activity"/>
    <property type="evidence" value="ECO:0007669"/>
    <property type="project" value="UniProtKB-EC"/>
</dbReference>
<dbReference type="GO" id="GO:0003677">
    <property type="term" value="F:DNA binding"/>
    <property type="evidence" value="ECO:0007669"/>
    <property type="project" value="TreeGrafter"/>
</dbReference>
<comment type="caution">
    <text evidence="9">The sequence shown here is derived from an EMBL/GenBank/DDBJ whole genome shotgun (WGS) entry which is preliminary data.</text>
</comment>
<dbReference type="EMBL" id="DUMN01000454">
    <property type="protein sequence ID" value="HHV69158.1"/>
    <property type="molecule type" value="Genomic_DNA"/>
</dbReference>
<dbReference type="InterPro" id="IPR018117">
    <property type="entry name" value="C5_DNA_meth_AS"/>
</dbReference>
<protein>
    <recommendedName>
        <fullName evidence="8">Cytosine-specific methyltransferase</fullName>
        <ecNumber evidence="8">2.1.1.37</ecNumber>
    </recommendedName>
</protein>
<evidence type="ECO:0000256" key="4">
    <source>
        <dbReference type="ARBA" id="ARBA00022747"/>
    </source>
</evidence>
<dbReference type="PRINTS" id="PR00105">
    <property type="entry name" value="C5METTRFRASE"/>
</dbReference>
<proteinExistence type="inferred from homology"/>
<dbReference type="SUPFAM" id="SSF53335">
    <property type="entry name" value="S-adenosyl-L-methionine-dependent methyltransferases"/>
    <property type="match status" value="1"/>
</dbReference>
<dbReference type="EC" id="2.1.1.37" evidence="8"/>
<reference evidence="9 10" key="1">
    <citation type="journal article" date="2020" name="Biotechnol. Biofuels">
        <title>New insights from the biogas microbiome by comprehensive genome-resolved metagenomics of nearly 1600 species originating from multiple anaerobic digesters.</title>
        <authorList>
            <person name="Campanaro S."/>
            <person name="Treu L."/>
            <person name="Rodriguez-R L.M."/>
            <person name="Kovalovszki A."/>
            <person name="Ziels R.M."/>
            <person name="Maus I."/>
            <person name="Zhu X."/>
            <person name="Kougias P.G."/>
            <person name="Basile A."/>
            <person name="Luo G."/>
            <person name="Schluter A."/>
            <person name="Konstantinidis K.T."/>
            <person name="Angelidaki I."/>
        </authorList>
    </citation>
    <scope>NUCLEOTIDE SEQUENCE [LARGE SCALE GENOMIC DNA]</scope>
    <source>
        <strain evidence="9">AS04akNAM_66</strain>
    </source>
</reference>
<keyword evidence="1 6" id="KW-0489">Methyltransferase</keyword>
<dbReference type="GO" id="GO:0032259">
    <property type="term" value="P:methylation"/>
    <property type="evidence" value="ECO:0007669"/>
    <property type="project" value="UniProtKB-KW"/>
</dbReference>
<dbReference type="GO" id="GO:0044027">
    <property type="term" value="P:negative regulation of gene expression via chromosomal CpG island methylation"/>
    <property type="evidence" value="ECO:0007669"/>
    <property type="project" value="TreeGrafter"/>
</dbReference>
<dbReference type="InterPro" id="IPR029063">
    <property type="entry name" value="SAM-dependent_MTases_sf"/>
</dbReference>
<name>A0A7V6U0Q0_9HYPH</name>
<dbReference type="Gene3D" id="3.40.50.150">
    <property type="entry name" value="Vaccinia Virus protein VP39"/>
    <property type="match status" value="1"/>
</dbReference>
<keyword evidence="2 6" id="KW-0808">Transferase</keyword>
<gene>
    <name evidence="9" type="primary">dcm</name>
    <name evidence="9" type="ORF">GXX48_16130</name>
</gene>
<evidence type="ECO:0000313" key="9">
    <source>
        <dbReference type="EMBL" id="HHV69158.1"/>
    </source>
</evidence>
<evidence type="ECO:0000256" key="3">
    <source>
        <dbReference type="ARBA" id="ARBA00022691"/>
    </source>
</evidence>
<dbReference type="PROSITE" id="PS51679">
    <property type="entry name" value="SAM_MT_C5"/>
    <property type="match status" value="1"/>
</dbReference>
<dbReference type="Gene3D" id="3.90.120.10">
    <property type="entry name" value="DNA Methylase, subunit A, domain 2"/>
    <property type="match status" value="1"/>
</dbReference>
<evidence type="ECO:0000256" key="1">
    <source>
        <dbReference type="ARBA" id="ARBA00022603"/>
    </source>
</evidence>